<dbReference type="AlphaFoldDB" id="A0A6A5QDE3"/>
<reference evidence="2" key="1">
    <citation type="journal article" date="2020" name="Stud. Mycol.">
        <title>101 Dothideomycetes genomes: a test case for predicting lifestyles and emergence of pathogens.</title>
        <authorList>
            <person name="Haridas S."/>
            <person name="Albert R."/>
            <person name="Binder M."/>
            <person name="Bloem J."/>
            <person name="Labutti K."/>
            <person name="Salamov A."/>
            <person name="Andreopoulos B."/>
            <person name="Baker S."/>
            <person name="Barry K."/>
            <person name="Bills G."/>
            <person name="Bluhm B."/>
            <person name="Cannon C."/>
            <person name="Castanera R."/>
            <person name="Culley D."/>
            <person name="Daum C."/>
            <person name="Ezra D."/>
            <person name="Gonzalez J."/>
            <person name="Henrissat B."/>
            <person name="Kuo A."/>
            <person name="Liang C."/>
            <person name="Lipzen A."/>
            <person name="Lutzoni F."/>
            <person name="Magnuson J."/>
            <person name="Mondo S."/>
            <person name="Nolan M."/>
            <person name="Ohm R."/>
            <person name="Pangilinan J."/>
            <person name="Park H.-J."/>
            <person name="Ramirez L."/>
            <person name="Alfaro M."/>
            <person name="Sun H."/>
            <person name="Tritt A."/>
            <person name="Yoshinaga Y."/>
            <person name="Zwiers L.-H."/>
            <person name="Turgeon B."/>
            <person name="Goodwin S."/>
            <person name="Spatafora J."/>
            <person name="Crous P."/>
            <person name="Grigoriev I."/>
        </authorList>
    </citation>
    <scope>NUCLEOTIDE SEQUENCE</scope>
    <source>
        <strain evidence="2">HMLAC05119</strain>
    </source>
</reference>
<feature type="region of interest" description="Disordered" evidence="1">
    <location>
        <begin position="236"/>
        <end position="284"/>
    </location>
</feature>
<feature type="region of interest" description="Disordered" evidence="1">
    <location>
        <begin position="172"/>
        <end position="191"/>
    </location>
</feature>
<gene>
    <name evidence="2" type="ORF">BDU57DRAFT_456053</name>
</gene>
<dbReference type="Proteomes" id="UP000800096">
    <property type="component" value="Unassembled WGS sequence"/>
</dbReference>
<dbReference type="OrthoDB" id="5329317at2759"/>
<organism evidence="2 3">
    <name type="scientific">Ampelomyces quisqualis</name>
    <name type="common">Powdery mildew agent</name>
    <dbReference type="NCBI Taxonomy" id="50730"/>
    <lineage>
        <taxon>Eukaryota</taxon>
        <taxon>Fungi</taxon>
        <taxon>Dikarya</taxon>
        <taxon>Ascomycota</taxon>
        <taxon>Pezizomycotina</taxon>
        <taxon>Dothideomycetes</taxon>
        <taxon>Pleosporomycetidae</taxon>
        <taxon>Pleosporales</taxon>
        <taxon>Pleosporineae</taxon>
        <taxon>Phaeosphaeriaceae</taxon>
        <taxon>Ampelomyces</taxon>
    </lineage>
</organism>
<feature type="compositionally biased region" description="Acidic residues" evidence="1">
    <location>
        <begin position="241"/>
        <end position="275"/>
    </location>
</feature>
<proteinExistence type="predicted"/>
<dbReference type="EMBL" id="ML979138">
    <property type="protein sequence ID" value="KAF1913635.1"/>
    <property type="molecule type" value="Genomic_DNA"/>
</dbReference>
<keyword evidence="3" id="KW-1185">Reference proteome</keyword>
<feature type="compositionally biased region" description="Acidic residues" evidence="1">
    <location>
        <begin position="179"/>
        <end position="191"/>
    </location>
</feature>
<name>A0A6A5QDE3_AMPQU</name>
<evidence type="ECO:0000256" key="1">
    <source>
        <dbReference type="SAM" id="MobiDB-lite"/>
    </source>
</evidence>
<accession>A0A6A5QDE3</accession>
<protein>
    <submittedName>
        <fullName evidence="2">Uncharacterized protein</fullName>
    </submittedName>
</protein>
<sequence>MNHNFLGQPTREDLQILDQLRRQLMPMIGVLDKLHADMQTKAFRGEVIDWPHIRYTVSLANNYLTSISAYLNGSYKPREEALRTADGKPMLDHEKNPRIRHIDVATEGAAGKVGALHVFPQAPFPMGNERLAGMAAVLLDKRLGPPEEKWVEERLRKAAEFAYVPGEWGIEANKKVTGDEEQDDDDQDEDEDLKEWYDALFTKRLKGSLNEDQIGEIWAAGHQAAFDRAYQMEKNLSAPGGDEESFEEGFEDEDEDEDEEEMEDDGIEDIGDVDTPEPPPSAPVVMIQRAPPAVHRPVPGVPTMSLGLVHRFMATGEIQG</sequence>
<evidence type="ECO:0000313" key="3">
    <source>
        <dbReference type="Proteomes" id="UP000800096"/>
    </source>
</evidence>
<evidence type="ECO:0000313" key="2">
    <source>
        <dbReference type="EMBL" id="KAF1913635.1"/>
    </source>
</evidence>